<organism evidence="1 2">
    <name type="scientific">Paramecium primaurelia</name>
    <dbReference type="NCBI Taxonomy" id="5886"/>
    <lineage>
        <taxon>Eukaryota</taxon>
        <taxon>Sar</taxon>
        <taxon>Alveolata</taxon>
        <taxon>Ciliophora</taxon>
        <taxon>Intramacronucleata</taxon>
        <taxon>Oligohymenophorea</taxon>
        <taxon>Peniculida</taxon>
        <taxon>Parameciidae</taxon>
        <taxon>Paramecium</taxon>
    </lineage>
</organism>
<dbReference type="EMBL" id="CAJJDM010000169">
    <property type="protein sequence ID" value="CAD8115113.1"/>
    <property type="molecule type" value="Genomic_DNA"/>
</dbReference>
<accession>A0A8S1QHN3</accession>
<dbReference type="AlphaFoldDB" id="A0A8S1QHN3"/>
<comment type="caution">
    <text evidence="1">The sequence shown here is derived from an EMBL/GenBank/DDBJ whole genome shotgun (WGS) entry which is preliminary data.</text>
</comment>
<gene>
    <name evidence="1" type="ORF">PPRIM_AZ9-3.1.T1620115</name>
</gene>
<evidence type="ECO:0000313" key="2">
    <source>
        <dbReference type="Proteomes" id="UP000688137"/>
    </source>
</evidence>
<name>A0A8S1QHN3_PARPR</name>
<proteinExistence type="predicted"/>
<dbReference type="Proteomes" id="UP000688137">
    <property type="component" value="Unassembled WGS sequence"/>
</dbReference>
<dbReference type="OMA" id="LEFMWED"/>
<keyword evidence="2" id="KW-1185">Reference proteome</keyword>
<protein>
    <submittedName>
        <fullName evidence="1">Uncharacterized protein</fullName>
    </submittedName>
</protein>
<sequence>MGLCHSITQFQGEINFQVTNADYQHGHYSGSILISNPSLDNSHYINVNLIGIEQITTKGFTISNQFLDVNFMRRKLNGEAQLHIPFDQHIQWQPIYQNYYSIIADQTLSTIIYLECFLAKSSSASSLSSSVVPNTRQIHVVKTKKDRYDTKPISLNYEPKFAGFAPIIQFNLDKDVYRIGEHLKGILQIDNTKSQYSLVKNQITILQIIDLLIKNDTKYKRLPPQTMIQQRLDNMHSEKRTLDIDIVITQSFKDACSYPGKLYKVNYLIQLEFMWEDQQTHIMSNEIVINNDYN</sequence>
<reference evidence="1" key="1">
    <citation type="submission" date="2021-01" db="EMBL/GenBank/DDBJ databases">
        <authorList>
            <consortium name="Genoscope - CEA"/>
            <person name="William W."/>
        </authorList>
    </citation>
    <scope>NUCLEOTIDE SEQUENCE</scope>
</reference>
<evidence type="ECO:0000313" key="1">
    <source>
        <dbReference type="EMBL" id="CAD8115113.1"/>
    </source>
</evidence>